<evidence type="ECO:0000256" key="2">
    <source>
        <dbReference type="SAM" id="Phobius"/>
    </source>
</evidence>
<name>A0A1F5LWZ1_PENAI</name>
<dbReference type="EMBL" id="LXJU01000002">
    <property type="protein sequence ID" value="OGE57479.1"/>
    <property type="molecule type" value="Genomic_DNA"/>
</dbReference>
<dbReference type="GeneID" id="34572374"/>
<evidence type="ECO:0000313" key="3">
    <source>
        <dbReference type="EMBL" id="OGE57479.1"/>
    </source>
</evidence>
<evidence type="ECO:0008006" key="5">
    <source>
        <dbReference type="Google" id="ProtNLM"/>
    </source>
</evidence>
<gene>
    <name evidence="3" type="ORF">PENARI_c002G07423</name>
</gene>
<dbReference type="STRING" id="1835702.A0A1F5LWZ1"/>
<keyword evidence="2" id="KW-0812">Transmembrane</keyword>
<dbReference type="Proteomes" id="UP000177622">
    <property type="component" value="Unassembled WGS sequence"/>
</dbReference>
<keyword evidence="4" id="KW-1185">Reference proteome</keyword>
<feature type="compositionally biased region" description="Polar residues" evidence="1">
    <location>
        <begin position="47"/>
        <end position="76"/>
    </location>
</feature>
<dbReference type="InterPro" id="IPR021848">
    <property type="entry name" value="HODM_asu-like"/>
</dbReference>
<dbReference type="AlphaFoldDB" id="A0A1F5LWZ1"/>
<protein>
    <recommendedName>
        <fullName evidence="5">Alpha-1,2-mannosyltransferase</fullName>
    </recommendedName>
</protein>
<feature type="transmembrane region" description="Helical" evidence="2">
    <location>
        <begin position="9"/>
        <end position="27"/>
    </location>
</feature>
<evidence type="ECO:0000313" key="4">
    <source>
        <dbReference type="Proteomes" id="UP000177622"/>
    </source>
</evidence>
<keyword evidence="2" id="KW-1133">Transmembrane helix</keyword>
<comment type="caution">
    <text evidence="3">The sequence shown here is derived from an EMBL/GenBank/DDBJ whole genome shotgun (WGS) entry which is preliminary data.</text>
</comment>
<sequence length="491" mass="56425">MNSLSSPEQLWRIGLILLAATVLYALINKKALGRSYLTGITLRGRKNSTATTPPRSFSPEKTATSPKSPSTYTTALPPQRRKALADIKCANAPYRDVSEDEVHRNILPMSADYRSSLGNKYTPTGFSVNEIKALGDFPDYATLSGVPLPSPYPEFDIEKALPRPYRPFRWAYHQTMSLTKLESDWWIELENTYKKRIAQRKELYATRGKEVLDCMPGSELACKEIMEMVLQFICARYPQYFTLVDNRILHNKILGTEQDVTAKPPLEILLDNVPEDFGIMLRDDTTGYYFLRAAVICSALGWNVATKIGKQLHEIHEPIPDYKEKMQFSMDRFFTKMPTEKPIQRGSWGLEIGQPLYMPPGDPHEKLRLSQRPDLALDECHLRVDWQTLRRLPLSGAVVFNFKGLFTPVKEFRDEPGVPALVAKLLTDGKKHLLEYKGVWHVQHVLLPNLMEWAKEQEEKGWVPKDWEVATLDDSPWFKGWQEKWHRQQGF</sequence>
<keyword evidence="2" id="KW-0472">Membrane</keyword>
<accession>A0A1F5LWZ1</accession>
<dbReference type="RefSeq" id="XP_022492903.1">
    <property type="nucleotide sequence ID" value="XM_022627640.1"/>
</dbReference>
<proteinExistence type="predicted"/>
<evidence type="ECO:0000256" key="1">
    <source>
        <dbReference type="SAM" id="MobiDB-lite"/>
    </source>
</evidence>
<organism evidence="3 4">
    <name type="scientific">Penicillium arizonense</name>
    <dbReference type="NCBI Taxonomy" id="1835702"/>
    <lineage>
        <taxon>Eukaryota</taxon>
        <taxon>Fungi</taxon>
        <taxon>Dikarya</taxon>
        <taxon>Ascomycota</taxon>
        <taxon>Pezizomycotina</taxon>
        <taxon>Eurotiomycetes</taxon>
        <taxon>Eurotiomycetidae</taxon>
        <taxon>Eurotiales</taxon>
        <taxon>Aspergillaceae</taxon>
        <taxon>Penicillium</taxon>
    </lineage>
</organism>
<dbReference type="Pfam" id="PF11927">
    <property type="entry name" value="HODM_asu-like"/>
    <property type="match status" value="1"/>
</dbReference>
<feature type="region of interest" description="Disordered" evidence="1">
    <location>
        <begin position="45"/>
        <end position="77"/>
    </location>
</feature>
<dbReference type="OrthoDB" id="5043642at2759"/>
<reference evidence="3 4" key="1">
    <citation type="journal article" date="2016" name="Sci. Rep.">
        <title>Penicillium arizonense, a new, genome sequenced fungal species, reveals a high chemical diversity in secreted metabolites.</title>
        <authorList>
            <person name="Grijseels S."/>
            <person name="Nielsen J.C."/>
            <person name="Randelovic M."/>
            <person name="Nielsen J."/>
            <person name="Nielsen K.F."/>
            <person name="Workman M."/>
            <person name="Frisvad J.C."/>
        </authorList>
    </citation>
    <scope>NUCLEOTIDE SEQUENCE [LARGE SCALE GENOMIC DNA]</scope>
    <source>
        <strain evidence="3 4">CBS 141311</strain>
    </source>
</reference>